<keyword evidence="3" id="KW-1185">Reference proteome</keyword>
<dbReference type="AlphaFoldDB" id="A0AA36E331"/>
<evidence type="ECO:0000256" key="1">
    <source>
        <dbReference type="SAM" id="MobiDB-lite"/>
    </source>
</evidence>
<organism evidence="2 3">
    <name type="scientific">Lactuca saligna</name>
    <name type="common">Willowleaf lettuce</name>
    <dbReference type="NCBI Taxonomy" id="75948"/>
    <lineage>
        <taxon>Eukaryota</taxon>
        <taxon>Viridiplantae</taxon>
        <taxon>Streptophyta</taxon>
        <taxon>Embryophyta</taxon>
        <taxon>Tracheophyta</taxon>
        <taxon>Spermatophyta</taxon>
        <taxon>Magnoliopsida</taxon>
        <taxon>eudicotyledons</taxon>
        <taxon>Gunneridae</taxon>
        <taxon>Pentapetalae</taxon>
        <taxon>asterids</taxon>
        <taxon>campanulids</taxon>
        <taxon>Asterales</taxon>
        <taxon>Asteraceae</taxon>
        <taxon>Cichorioideae</taxon>
        <taxon>Cichorieae</taxon>
        <taxon>Lactucinae</taxon>
        <taxon>Lactuca</taxon>
    </lineage>
</organism>
<name>A0AA36E331_LACSI</name>
<dbReference type="Proteomes" id="UP001177003">
    <property type="component" value="Chromosome 4"/>
</dbReference>
<evidence type="ECO:0000313" key="3">
    <source>
        <dbReference type="Proteomes" id="UP001177003"/>
    </source>
</evidence>
<feature type="region of interest" description="Disordered" evidence="1">
    <location>
        <begin position="13"/>
        <end position="79"/>
    </location>
</feature>
<reference evidence="2" key="1">
    <citation type="submission" date="2023-04" db="EMBL/GenBank/DDBJ databases">
        <authorList>
            <person name="Vijverberg K."/>
            <person name="Xiong W."/>
            <person name="Schranz E."/>
        </authorList>
    </citation>
    <scope>NUCLEOTIDE SEQUENCE</scope>
</reference>
<dbReference type="EMBL" id="OX465080">
    <property type="protein sequence ID" value="CAI9280137.1"/>
    <property type="molecule type" value="Genomic_DNA"/>
</dbReference>
<evidence type="ECO:0000313" key="2">
    <source>
        <dbReference type="EMBL" id="CAI9280137.1"/>
    </source>
</evidence>
<accession>A0AA36E331</accession>
<sequence>MAEIKRIIALIKDDEIVEDTHSDSPHNDHSSPPSGNNPPPHPHSSNPLPRTPYPPHNQMVVTPDPEPENTDNQFETDKDYEFYEGSHSDIEFDDDQLIPRKRKDPFSGGAYVAEVCSSSTPDSFSDPKSKVIVNLGDLGEEWRLPLEEVSEIMMEHNATARKDEEKC</sequence>
<gene>
    <name evidence="2" type="ORF">LSALG_LOCUS19897</name>
</gene>
<proteinExistence type="predicted"/>
<feature type="compositionally biased region" description="Basic and acidic residues" evidence="1">
    <location>
        <begin position="13"/>
        <end position="29"/>
    </location>
</feature>
<protein>
    <submittedName>
        <fullName evidence="2">Uncharacterized protein</fullName>
    </submittedName>
</protein>